<accession>A0A4S4B1P9</accession>
<dbReference type="Proteomes" id="UP000308430">
    <property type="component" value="Unassembled WGS sequence"/>
</dbReference>
<reference evidence="4 5" key="1">
    <citation type="submission" date="2019-04" db="EMBL/GenBank/DDBJ databases">
        <title>Azoarcus nasutitermitis sp. nov. isolated from termite nest.</title>
        <authorList>
            <person name="Lin S.-Y."/>
            <person name="Hameed A."/>
            <person name="Hsu Y.-H."/>
            <person name="Young C.-C."/>
        </authorList>
    </citation>
    <scope>NUCLEOTIDE SEQUENCE [LARGE SCALE GENOMIC DNA]</scope>
    <source>
        <strain evidence="4 5">CC-YHH838</strain>
    </source>
</reference>
<evidence type="ECO:0000259" key="3">
    <source>
        <dbReference type="Pfam" id="PF14326"/>
    </source>
</evidence>
<feature type="region of interest" description="Disordered" evidence="1">
    <location>
        <begin position="29"/>
        <end position="50"/>
    </location>
</feature>
<name>A0A4S4B1P9_9RHOO</name>
<evidence type="ECO:0000313" key="4">
    <source>
        <dbReference type="EMBL" id="THF65617.1"/>
    </source>
</evidence>
<evidence type="ECO:0000256" key="2">
    <source>
        <dbReference type="SAM" id="SignalP"/>
    </source>
</evidence>
<feature type="domain" description="DUF4384" evidence="3">
    <location>
        <begin position="248"/>
        <end position="319"/>
    </location>
</feature>
<feature type="signal peptide" evidence="2">
    <location>
        <begin position="1"/>
        <end position="28"/>
    </location>
</feature>
<dbReference type="RefSeq" id="WP_136347823.1">
    <property type="nucleotide sequence ID" value="NZ_SSOC01000003.1"/>
</dbReference>
<dbReference type="InterPro" id="IPR025493">
    <property type="entry name" value="DUF4384"/>
</dbReference>
<dbReference type="EMBL" id="SSOC01000003">
    <property type="protein sequence ID" value="THF65617.1"/>
    <property type="molecule type" value="Genomic_DNA"/>
</dbReference>
<evidence type="ECO:0000313" key="5">
    <source>
        <dbReference type="Proteomes" id="UP000308430"/>
    </source>
</evidence>
<organism evidence="4 5">
    <name type="scientific">Pseudothauera nasutitermitis</name>
    <dbReference type="NCBI Taxonomy" id="2565930"/>
    <lineage>
        <taxon>Bacteria</taxon>
        <taxon>Pseudomonadati</taxon>
        <taxon>Pseudomonadota</taxon>
        <taxon>Betaproteobacteria</taxon>
        <taxon>Rhodocyclales</taxon>
        <taxon>Zoogloeaceae</taxon>
        <taxon>Pseudothauera</taxon>
    </lineage>
</organism>
<proteinExistence type="predicted"/>
<keyword evidence="5" id="KW-1185">Reference proteome</keyword>
<dbReference type="Pfam" id="PF06051">
    <property type="entry name" value="DUF928"/>
    <property type="match status" value="1"/>
</dbReference>
<gene>
    <name evidence="4" type="ORF">E6C76_08580</name>
</gene>
<comment type="caution">
    <text evidence="4">The sequence shown here is derived from an EMBL/GenBank/DDBJ whole genome shotgun (WGS) entry which is preliminary data.</text>
</comment>
<dbReference type="OrthoDB" id="9149554at2"/>
<dbReference type="Pfam" id="PF14326">
    <property type="entry name" value="DUF4384"/>
    <property type="match status" value="1"/>
</dbReference>
<keyword evidence="2" id="KW-0732">Signal</keyword>
<evidence type="ECO:0000256" key="1">
    <source>
        <dbReference type="SAM" id="MobiDB-lite"/>
    </source>
</evidence>
<dbReference type="InterPro" id="IPR010328">
    <property type="entry name" value="DUF928"/>
</dbReference>
<dbReference type="AlphaFoldDB" id="A0A4S4B1P9"/>
<feature type="chain" id="PRO_5020308841" evidence="2">
    <location>
        <begin position="29"/>
        <end position="365"/>
    </location>
</feature>
<sequence>MKHLSTYRALFIALLTTTAFTLASPAHATSQPLPETTYAPPSGAASTAPLDRHGLDRALGTRVSLILADHPSRCLSDQPTLFWYASGGIERIEHVVSEADTGKPLLRHVLQATPDEGGFFALPLADFDVRLRPGISYRWTATLAPEGTGQTATVLGGEFYFAEADAVLRARLAGAPKEALPALYGTAGAWCDMLASLTVLAQTDTDRAEEWFALRARSLRQVGLVDAARADEARLPLRAFLQSPRDRYRAGERIQLTFGANRRFHARLIYEDAAGQRIQVLPNAHRIDNGFDGHTRYHFPTEFDQALTVAAPFGRERITLQTAVDTLPPLPGQVLPNGFVLLDEIANPADGPPLVEQVLHLETTP</sequence>
<protein>
    <submittedName>
        <fullName evidence="4">DUF928 domain-containing protein</fullName>
    </submittedName>
</protein>